<dbReference type="EMBL" id="DXBB01000016">
    <property type="protein sequence ID" value="HIZ72104.1"/>
    <property type="molecule type" value="Genomic_DNA"/>
</dbReference>
<organism evidence="7 8">
    <name type="scientific">Candidatus Gallimonas intestinavium</name>
    <dbReference type="NCBI Taxonomy" id="2838603"/>
    <lineage>
        <taxon>Bacteria</taxon>
        <taxon>Bacillati</taxon>
        <taxon>Bacillota</taxon>
        <taxon>Clostridia</taxon>
        <taxon>Candidatus Gallimonas</taxon>
    </lineage>
</organism>
<proteinExistence type="predicted"/>
<keyword evidence="4" id="KW-0472">Membrane</keyword>
<dbReference type="InterPro" id="IPR013685">
    <property type="entry name" value="POTRA_FtsQ_type"/>
</dbReference>
<evidence type="ECO:0000256" key="3">
    <source>
        <dbReference type="ARBA" id="ARBA00022692"/>
    </source>
</evidence>
<sequence>MKKKVLILTGVAGALLIAVIAAALNAVFTVARVEVHFSTCSQQGETEAVLLQNELDSAYVGKSTTFLKLEDVEESVERYPAFRVVSAEKHFPRTVVLTVEERRETYAFRRGNGLFAILDEEGVYLYDSEQNVNRRGGENILLEGFVLSADSAGSTVTGEYAEELLAMGRVFTGSLGDARANVLSVTLSSEYDMGSYFLLQMQEGVTVQIFTPETHTEEKAQAVLEKYLSLSETERTYGFFDVIDTIDGGFTVSNHRDSL</sequence>
<gene>
    <name evidence="7" type="ORF">H9964_00825</name>
</gene>
<comment type="caution">
    <text evidence="7">The sequence shown here is derived from an EMBL/GenBank/DDBJ whole genome shotgun (WGS) entry which is preliminary data.</text>
</comment>
<dbReference type="Pfam" id="PF08478">
    <property type="entry name" value="POTRA_1"/>
    <property type="match status" value="1"/>
</dbReference>
<protein>
    <submittedName>
        <fullName evidence="7">FtsQ-type POTRA domain-containing protein</fullName>
    </submittedName>
</protein>
<evidence type="ECO:0000256" key="1">
    <source>
        <dbReference type="ARBA" id="ARBA00022475"/>
    </source>
</evidence>
<dbReference type="AlphaFoldDB" id="A0A9D2G2Z5"/>
<dbReference type="Proteomes" id="UP000824102">
    <property type="component" value="Unassembled WGS sequence"/>
</dbReference>
<evidence type="ECO:0000313" key="7">
    <source>
        <dbReference type="EMBL" id="HIZ72104.1"/>
    </source>
</evidence>
<evidence type="ECO:0000256" key="2">
    <source>
        <dbReference type="ARBA" id="ARBA00022618"/>
    </source>
</evidence>
<reference evidence="7" key="1">
    <citation type="journal article" date="2021" name="PeerJ">
        <title>Extensive microbial diversity within the chicken gut microbiome revealed by metagenomics and culture.</title>
        <authorList>
            <person name="Gilroy R."/>
            <person name="Ravi A."/>
            <person name="Getino M."/>
            <person name="Pursley I."/>
            <person name="Horton D.L."/>
            <person name="Alikhan N.F."/>
            <person name="Baker D."/>
            <person name="Gharbi K."/>
            <person name="Hall N."/>
            <person name="Watson M."/>
            <person name="Adriaenssens E.M."/>
            <person name="Foster-Nyarko E."/>
            <person name="Jarju S."/>
            <person name="Secka A."/>
            <person name="Antonio M."/>
            <person name="Oren A."/>
            <person name="Chaudhuri R.R."/>
            <person name="La Ragione R."/>
            <person name="Hildebrand F."/>
            <person name="Pallen M.J."/>
        </authorList>
    </citation>
    <scope>NUCLEOTIDE SEQUENCE</scope>
    <source>
        <strain evidence="7">ChiW7-2402</strain>
    </source>
</reference>
<evidence type="ECO:0000256" key="4">
    <source>
        <dbReference type="ARBA" id="ARBA00022989"/>
    </source>
</evidence>
<name>A0A9D2G2Z5_9FIRM</name>
<feature type="domain" description="POTRA" evidence="6">
    <location>
        <begin position="55"/>
        <end position="102"/>
    </location>
</feature>
<keyword evidence="2" id="KW-0132">Cell division</keyword>
<evidence type="ECO:0000256" key="5">
    <source>
        <dbReference type="ARBA" id="ARBA00023306"/>
    </source>
</evidence>
<evidence type="ECO:0000313" key="8">
    <source>
        <dbReference type="Proteomes" id="UP000824102"/>
    </source>
</evidence>
<evidence type="ECO:0000259" key="6">
    <source>
        <dbReference type="Pfam" id="PF08478"/>
    </source>
</evidence>
<keyword evidence="4" id="KW-1133">Transmembrane helix</keyword>
<keyword evidence="5" id="KW-0131">Cell cycle</keyword>
<reference evidence="7" key="2">
    <citation type="submission" date="2021-04" db="EMBL/GenBank/DDBJ databases">
        <authorList>
            <person name="Gilroy R."/>
        </authorList>
    </citation>
    <scope>NUCLEOTIDE SEQUENCE</scope>
    <source>
        <strain evidence="7">ChiW7-2402</strain>
    </source>
</reference>
<keyword evidence="1" id="KW-1003">Cell membrane</keyword>
<accession>A0A9D2G2Z5</accession>
<keyword evidence="3" id="KW-0812">Transmembrane</keyword>